<feature type="chain" id="PRO_5023834821" evidence="1">
    <location>
        <begin position="24"/>
        <end position="225"/>
    </location>
</feature>
<evidence type="ECO:0000313" key="2">
    <source>
        <dbReference type="EMBL" id="KAA6334952.1"/>
    </source>
</evidence>
<evidence type="ECO:0000256" key="1">
    <source>
        <dbReference type="SAM" id="SignalP"/>
    </source>
</evidence>
<sequence>MEYANQVALNKLFLLIIFTLSFAHHNTQIKVRNDDDDDDDPKVVEIKYFSLQPDTKGVITVNFDDLEGDTQLLPIKSKSLSDFDSIFTDFSVKNNTFTTIPLENFQDLKTSIALTAKEQKCTAVTQFFDKFNYGLYGYTVLALEQLDLAPSITALIKNGLTKITYTDVPQSKTEYYKDILFNEGCNTTDNIKYLTYGIRKSGVVDTECFPNNKIPTVTKQCTTNT</sequence>
<feature type="non-terminal residue" evidence="2">
    <location>
        <position position="225"/>
    </location>
</feature>
<dbReference type="EMBL" id="SNRW01041881">
    <property type="protein sequence ID" value="KAA6334952.1"/>
    <property type="molecule type" value="Genomic_DNA"/>
</dbReference>
<accession>A0A5J4RN82</accession>
<evidence type="ECO:0000313" key="3">
    <source>
        <dbReference type="Proteomes" id="UP000324800"/>
    </source>
</evidence>
<feature type="signal peptide" evidence="1">
    <location>
        <begin position="1"/>
        <end position="23"/>
    </location>
</feature>
<protein>
    <submittedName>
        <fullName evidence="2">Uncharacterized protein</fullName>
    </submittedName>
</protein>
<dbReference type="AlphaFoldDB" id="A0A5J4RN82"/>
<gene>
    <name evidence="2" type="ORF">EZS28_053013</name>
</gene>
<keyword evidence="1" id="KW-0732">Signal</keyword>
<comment type="caution">
    <text evidence="2">The sequence shown here is derived from an EMBL/GenBank/DDBJ whole genome shotgun (WGS) entry which is preliminary data.</text>
</comment>
<organism evidence="2 3">
    <name type="scientific">Streblomastix strix</name>
    <dbReference type="NCBI Taxonomy" id="222440"/>
    <lineage>
        <taxon>Eukaryota</taxon>
        <taxon>Metamonada</taxon>
        <taxon>Preaxostyla</taxon>
        <taxon>Oxymonadida</taxon>
        <taxon>Streblomastigidae</taxon>
        <taxon>Streblomastix</taxon>
    </lineage>
</organism>
<reference evidence="2 3" key="1">
    <citation type="submission" date="2019-03" db="EMBL/GenBank/DDBJ databases">
        <title>Single cell metagenomics reveals metabolic interactions within the superorganism composed of flagellate Streblomastix strix and complex community of Bacteroidetes bacteria on its surface.</title>
        <authorList>
            <person name="Treitli S.C."/>
            <person name="Kolisko M."/>
            <person name="Husnik F."/>
            <person name="Keeling P."/>
            <person name="Hampl V."/>
        </authorList>
    </citation>
    <scope>NUCLEOTIDE SEQUENCE [LARGE SCALE GENOMIC DNA]</scope>
    <source>
        <strain evidence="2">ST1C</strain>
    </source>
</reference>
<dbReference type="Proteomes" id="UP000324800">
    <property type="component" value="Unassembled WGS sequence"/>
</dbReference>
<name>A0A5J4RN82_9EUKA</name>
<proteinExistence type="predicted"/>